<organism evidence="1 2">
    <name type="scientific">Clunio marinus</name>
    <dbReference type="NCBI Taxonomy" id="568069"/>
    <lineage>
        <taxon>Eukaryota</taxon>
        <taxon>Metazoa</taxon>
        <taxon>Ecdysozoa</taxon>
        <taxon>Arthropoda</taxon>
        <taxon>Hexapoda</taxon>
        <taxon>Insecta</taxon>
        <taxon>Pterygota</taxon>
        <taxon>Neoptera</taxon>
        <taxon>Endopterygota</taxon>
        <taxon>Diptera</taxon>
        <taxon>Nematocera</taxon>
        <taxon>Chironomoidea</taxon>
        <taxon>Chironomidae</taxon>
        <taxon>Clunio</taxon>
    </lineage>
</organism>
<dbReference type="AlphaFoldDB" id="A0A1J1I3X5"/>
<sequence length="159" mass="18783">MVPFRLISEHEPNEEEKTVLKTRNTSFGSRQMSKTIFSFAIFRSSLNKLFIIGSGLVLGIRRTDNLKLRNLCLNRLQHFFLLFNLCYQSMRLKLECLLCTEAINIHRKNSNDATYHDKLNLISDDVLMVCLFPISFHQHKVFWTDSVKRKKTKERNKKM</sequence>
<reference evidence="1 2" key="1">
    <citation type="submission" date="2015-04" db="EMBL/GenBank/DDBJ databases">
        <authorList>
            <person name="Syromyatnikov M.Y."/>
            <person name="Popov V.N."/>
        </authorList>
    </citation>
    <scope>NUCLEOTIDE SEQUENCE [LARGE SCALE GENOMIC DNA]</scope>
</reference>
<proteinExistence type="predicted"/>
<protein>
    <submittedName>
        <fullName evidence="1">CLUMA_CG007815, isoform A</fullName>
    </submittedName>
</protein>
<evidence type="ECO:0000313" key="1">
    <source>
        <dbReference type="EMBL" id="CRK94300.1"/>
    </source>
</evidence>
<keyword evidence="2" id="KW-1185">Reference proteome</keyword>
<name>A0A1J1I3X5_9DIPT</name>
<evidence type="ECO:0000313" key="2">
    <source>
        <dbReference type="Proteomes" id="UP000183832"/>
    </source>
</evidence>
<dbReference type="Proteomes" id="UP000183832">
    <property type="component" value="Unassembled WGS sequence"/>
</dbReference>
<gene>
    <name evidence="1" type="ORF">CLUMA_CG007815</name>
</gene>
<dbReference type="EMBL" id="CVRI01000038">
    <property type="protein sequence ID" value="CRK94300.1"/>
    <property type="molecule type" value="Genomic_DNA"/>
</dbReference>
<accession>A0A1J1I3X5</accession>